<dbReference type="PANTHER" id="PTHR33026">
    <property type="entry name" value="OS06G0360600 PROTEIN"/>
    <property type="match status" value="1"/>
</dbReference>
<dbReference type="Proteomes" id="UP001231189">
    <property type="component" value="Unassembled WGS sequence"/>
</dbReference>
<evidence type="ECO:0000259" key="2">
    <source>
        <dbReference type="Pfam" id="PF04195"/>
    </source>
</evidence>
<evidence type="ECO:0000313" key="4">
    <source>
        <dbReference type="Proteomes" id="UP001231189"/>
    </source>
</evidence>
<dbReference type="Pfam" id="PF04195">
    <property type="entry name" value="Transposase_28"/>
    <property type="match status" value="1"/>
</dbReference>
<organism evidence="3 4">
    <name type="scientific">Lolium multiflorum</name>
    <name type="common">Italian ryegrass</name>
    <name type="synonym">Lolium perenne subsp. multiflorum</name>
    <dbReference type="NCBI Taxonomy" id="4521"/>
    <lineage>
        <taxon>Eukaryota</taxon>
        <taxon>Viridiplantae</taxon>
        <taxon>Streptophyta</taxon>
        <taxon>Embryophyta</taxon>
        <taxon>Tracheophyta</taxon>
        <taxon>Spermatophyta</taxon>
        <taxon>Magnoliopsida</taxon>
        <taxon>Liliopsida</taxon>
        <taxon>Poales</taxon>
        <taxon>Poaceae</taxon>
        <taxon>BOP clade</taxon>
        <taxon>Pooideae</taxon>
        <taxon>Poodae</taxon>
        <taxon>Poeae</taxon>
        <taxon>Poeae Chloroplast Group 2 (Poeae type)</taxon>
        <taxon>Loliodinae</taxon>
        <taxon>Loliinae</taxon>
        <taxon>Lolium</taxon>
    </lineage>
</organism>
<feature type="region of interest" description="Disordered" evidence="1">
    <location>
        <begin position="40"/>
        <end position="71"/>
    </location>
</feature>
<dbReference type="InterPro" id="IPR007321">
    <property type="entry name" value="Transposase_28"/>
</dbReference>
<dbReference type="AlphaFoldDB" id="A0AAD8TGN4"/>
<evidence type="ECO:0000256" key="1">
    <source>
        <dbReference type="SAM" id="MobiDB-lite"/>
    </source>
</evidence>
<sequence>MPWGGTEAAYFAHFVPAPQSSLSRSSELLHASATSSGDLLANLAGQARPRSSAIPQPSARPAVATGPRVSTEDDIEHLVRLRRIPPGVITRAPSDEVEPTPEPGERVVFGAHFDRGLGLPASPFFRRFLNFFGLQPHHLPANACVLLSCYVAFMEGYAGLWPDIDLQVGSST</sequence>
<gene>
    <name evidence="3" type="ORF">QYE76_042355</name>
</gene>
<feature type="domain" description="Transposase (putative) gypsy type" evidence="2">
    <location>
        <begin position="107"/>
        <end position="166"/>
    </location>
</feature>
<accession>A0AAD8TGN4</accession>
<dbReference type="EMBL" id="JAUUTY010000002">
    <property type="protein sequence ID" value="KAK1681507.1"/>
    <property type="molecule type" value="Genomic_DNA"/>
</dbReference>
<name>A0AAD8TGN4_LOLMU</name>
<evidence type="ECO:0000313" key="3">
    <source>
        <dbReference type="EMBL" id="KAK1681507.1"/>
    </source>
</evidence>
<dbReference type="PANTHER" id="PTHR33026:SF7">
    <property type="entry name" value="OS03G0100275 PROTEIN"/>
    <property type="match status" value="1"/>
</dbReference>
<comment type="caution">
    <text evidence="3">The sequence shown here is derived from an EMBL/GenBank/DDBJ whole genome shotgun (WGS) entry which is preliminary data.</text>
</comment>
<protein>
    <recommendedName>
        <fullName evidence="2">Transposase (putative) gypsy type domain-containing protein</fullName>
    </recommendedName>
</protein>
<reference evidence="3" key="1">
    <citation type="submission" date="2023-07" db="EMBL/GenBank/DDBJ databases">
        <title>A chromosome-level genome assembly of Lolium multiflorum.</title>
        <authorList>
            <person name="Chen Y."/>
            <person name="Copetti D."/>
            <person name="Kolliker R."/>
            <person name="Studer B."/>
        </authorList>
    </citation>
    <scope>NUCLEOTIDE SEQUENCE</scope>
    <source>
        <strain evidence="3">02402/16</strain>
        <tissue evidence="3">Leaf</tissue>
    </source>
</reference>
<proteinExistence type="predicted"/>
<keyword evidence="4" id="KW-1185">Reference proteome</keyword>